<dbReference type="AlphaFoldDB" id="A0A804QHT4"/>
<dbReference type="Gramene" id="Zm00001eb331710_T001">
    <property type="protein sequence ID" value="Zm00001eb331710_P001"/>
    <property type="gene ID" value="Zm00001eb331710"/>
</dbReference>
<accession>A0A804QHT4</accession>
<sequence>MQDTLGDDGSGVMYPDRFLPPPPRASGGTMETMGPEKPLRWLNEDLVPTLADGKVNEKKATVDLRKEASPPPVKLLDLACFFCFCFFSMENGTNSIGYLLLAL</sequence>
<name>A0A804QHT4_MAIZE</name>
<dbReference type="EnsemblPlants" id="Zm00001eb331710_T001">
    <property type="protein sequence ID" value="Zm00001eb331710_P001"/>
    <property type="gene ID" value="Zm00001eb331710"/>
</dbReference>
<evidence type="ECO:0000256" key="1">
    <source>
        <dbReference type="SAM" id="MobiDB-lite"/>
    </source>
</evidence>
<feature type="region of interest" description="Disordered" evidence="1">
    <location>
        <begin position="1"/>
        <end position="35"/>
    </location>
</feature>
<evidence type="ECO:0000313" key="2">
    <source>
        <dbReference type="EnsemblPlants" id="Zm00001eb331710_P001"/>
    </source>
</evidence>
<reference evidence="2" key="2">
    <citation type="submission" date="2019-07" db="EMBL/GenBank/DDBJ databases">
        <authorList>
            <person name="Seetharam A."/>
            <person name="Woodhouse M."/>
            <person name="Cannon E."/>
        </authorList>
    </citation>
    <scope>NUCLEOTIDE SEQUENCE [LARGE SCALE GENOMIC DNA]</scope>
    <source>
        <strain evidence="2">cv. B73</strain>
    </source>
</reference>
<reference evidence="2" key="3">
    <citation type="submission" date="2021-05" db="UniProtKB">
        <authorList>
            <consortium name="EnsemblPlants"/>
        </authorList>
    </citation>
    <scope>IDENTIFICATION</scope>
    <source>
        <strain evidence="2">cv. B73</strain>
    </source>
</reference>
<proteinExistence type="predicted"/>
<organism evidence="2 3">
    <name type="scientific">Zea mays</name>
    <name type="common">Maize</name>
    <dbReference type="NCBI Taxonomy" id="4577"/>
    <lineage>
        <taxon>Eukaryota</taxon>
        <taxon>Viridiplantae</taxon>
        <taxon>Streptophyta</taxon>
        <taxon>Embryophyta</taxon>
        <taxon>Tracheophyta</taxon>
        <taxon>Spermatophyta</taxon>
        <taxon>Magnoliopsida</taxon>
        <taxon>Liliopsida</taxon>
        <taxon>Poales</taxon>
        <taxon>Poaceae</taxon>
        <taxon>PACMAD clade</taxon>
        <taxon>Panicoideae</taxon>
        <taxon>Andropogonodae</taxon>
        <taxon>Andropogoneae</taxon>
        <taxon>Tripsacinae</taxon>
        <taxon>Zea</taxon>
    </lineage>
</organism>
<reference evidence="3" key="1">
    <citation type="submission" date="2015-12" db="EMBL/GenBank/DDBJ databases">
        <title>Update maize B73 reference genome by single molecule sequencing technologies.</title>
        <authorList>
            <consortium name="Maize Genome Sequencing Project"/>
            <person name="Ware D."/>
        </authorList>
    </citation>
    <scope>NUCLEOTIDE SEQUENCE [LARGE SCALE GENOMIC DNA]</scope>
    <source>
        <strain evidence="3">cv. B73</strain>
    </source>
</reference>
<protein>
    <submittedName>
        <fullName evidence="2">Uncharacterized protein</fullName>
    </submittedName>
</protein>
<evidence type="ECO:0000313" key="3">
    <source>
        <dbReference type="Proteomes" id="UP000007305"/>
    </source>
</evidence>
<keyword evidence="3" id="KW-1185">Reference proteome</keyword>
<dbReference type="Proteomes" id="UP000007305">
    <property type="component" value="Chromosome 7"/>
</dbReference>
<dbReference type="InParanoid" id="A0A804QHT4"/>